<dbReference type="PROSITE" id="PS50222">
    <property type="entry name" value="EF_HAND_2"/>
    <property type="match status" value="2"/>
</dbReference>
<dbReference type="GO" id="GO:0006886">
    <property type="term" value="P:intracellular protein transport"/>
    <property type="evidence" value="ECO:0007669"/>
    <property type="project" value="InterPro"/>
</dbReference>
<dbReference type="FunFam" id="2.60.40.150:FF:000006">
    <property type="entry name" value="Synaptotagmin-like 5, isoform CRA_a"/>
    <property type="match status" value="1"/>
</dbReference>
<protein>
    <recommendedName>
        <fullName evidence="12">Synaptotagmin-like protein 1</fullName>
    </recommendedName>
</protein>
<accession>A0AAV2K3T3</accession>
<dbReference type="PRINTS" id="PR00450">
    <property type="entry name" value="RECOVERIN"/>
</dbReference>
<evidence type="ECO:0000256" key="4">
    <source>
        <dbReference type="ARBA" id="ARBA00022837"/>
    </source>
</evidence>
<dbReference type="InterPro" id="IPR018247">
    <property type="entry name" value="EF_Hand_1_Ca_BS"/>
</dbReference>
<dbReference type="Pfam" id="PF00168">
    <property type="entry name" value="C2"/>
    <property type="match status" value="2"/>
</dbReference>
<dbReference type="Pfam" id="PF13499">
    <property type="entry name" value="EF-hand_7"/>
    <property type="match status" value="1"/>
</dbReference>
<evidence type="ECO:0000259" key="7">
    <source>
        <dbReference type="PROSITE" id="PS50004"/>
    </source>
</evidence>
<dbReference type="PANTHER" id="PTHR45716:SF3">
    <property type="entry name" value="SYNAPTOTAGMIN-LIKE PROTEIN 1"/>
    <property type="match status" value="1"/>
</dbReference>
<dbReference type="PROSITE" id="PS50004">
    <property type="entry name" value="C2"/>
    <property type="match status" value="2"/>
</dbReference>
<dbReference type="GO" id="GO:0031267">
    <property type="term" value="F:small GTPase binding"/>
    <property type="evidence" value="ECO:0007669"/>
    <property type="project" value="InterPro"/>
</dbReference>
<dbReference type="InterPro" id="IPR002048">
    <property type="entry name" value="EF_hand_dom"/>
</dbReference>
<keyword evidence="5" id="KW-0472">Membrane</keyword>
<dbReference type="GO" id="GO:0070382">
    <property type="term" value="C:exocytic vesicle"/>
    <property type="evidence" value="ECO:0007669"/>
    <property type="project" value="TreeGrafter"/>
</dbReference>
<feature type="compositionally biased region" description="Low complexity" evidence="6">
    <location>
        <begin position="202"/>
        <end position="211"/>
    </location>
</feature>
<dbReference type="InterPro" id="IPR011992">
    <property type="entry name" value="EF-hand-dom_pair"/>
</dbReference>
<feature type="compositionally biased region" description="Polar residues" evidence="6">
    <location>
        <begin position="129"/>
        <end position="140"/>
    </location>
</feature>
<dbReference type="GO" id="GO:0005886">
    <property type="term" value="C:plasma membrane"/>
    <property type="evidence" value="ECO:0007669"/>
    <property type="project" value="TreeGrafter"/>
</dbReference>
<feature type="domain" description="EF-hand" evidence="8">
    <location>
        <begin position="585"/>
        <end position="620"/>
    </location>
</feature>
<feature type="domain" description="C2" evidence="7">
    <location>
        <begin position="370"/>
        <end position="499"/>
    </location>
</feature>
<dbReference type="SUPFAM" id="SSF47473">
    <property type="entry name" value="EF-hand"/>
    <property type="match status" value="1"/>
</dbReference>
<dbReference type="PANTHER" id="PTHR45716">
    <property type="entry name" value="BITESIZE, ISOFORM I"/>
    <property type="match status" value="1"/>
</dbReference>
<sequence>MERDSGGSLDLSHLTEDEQTSILKVLQRDLELKNLDEGRLRNLEEKETDPTRLRSLSGAWFNDERSKRHHTWTSGCDLVHASMRLRKPKPKLTEVPLTGLFNGEAEETKSSQQNNISRFDNGPNKMRQENTTGSQNTLKTTHLFRTKKPQEKVVPESTALSKESERRTNGSHTEENEGIVNGCDEDSDSFGSCQNVMDPDSLKNSSSGGSLHSSYTLSGSMMSLFSSGDFGVVEVRGRILFSLVYDVHREELQIKIFSCEDIAAARKNRSDPYVKAYLLPDMSSQSKKKTSVKKNTQNPVYDQTLRYKMRVGELRSRTLNLSVWHAAPLGRNVFLGEVELALGSWDWTYSQPLWQDLQPRVHLSPDALSSRGIVVLSVKFVPEGFEGGGMPLTGEVHIWLREAQGLLSNKGGPLNSFVRCYILPDASRQSTQKTRIVKHSISPTFNHTMVYDGFQTSDLKEACAELTVWQREGLKTLILGGIRLSCGTGQSYGEQIKAVCVISVEKDEIECLIREFQSLLGEQSAHGKPVPGLDRGKFRSVLHHAFNMTDGMIMDGVFRTFDKDNDGFLNVKEWITGLAVFLRGTIDEKIKYCFMVYDLNNDGYISRDEMFHLLKNSLTSQPNEEDPDEGIKDLVEITLKKMDHDHDGKLSLMDFYTSVKEENLLLEAFGPCLPDLTAIHAFNNRIFTEEEEQ</sequence>
<evidence type="ECO:0000313" key="10">
    <source>
        <dbReference type="EMBL" id="CAL1584578.1"/>
    </source>
</evidence>
<gene>
    <name evidence="10" type="ORF">KC01_LOCUS14899</name>
</gene>
<keyword evidence="4" id="KW-0106">Calcium</keyword>
<dbReference type="SMART" id="SM00239">
    <property type="entry name" value="C2"/>
    <property type="match status" value="2"/>
</dbReference>
<evidence type="ECO:0000313" key="11">
    <source>
        <dbReference type="Proteomes" id="UP001497482"/>
    </source>
</evidence>
<comment type="subcellular location">
    <subcellularLocation>
        <location evidence="1">Membrane</location>
    </subcellularLocation>
</comment>
<organism evidence="10 11">
    <name type="scientific">Knipowitschia caucasica</name>
    <name type="common">Caucasian dwarf goby</name>
    <name type="synonym">Pomatoschistus caucasicus</name>
    <dbReference type="NCBI Taxonomy" id="637954"/>
    <lineage>
        <taxon>Eukaryota</taxon>
        <taxon>Metazoa</taxon>
        <taxon>Chordata</taxon>
        <taxon>Craniata</taxon>
        <taxon>Vertebrata</taxon>
        <taxon>Euteleostomi</taxon>
        <taxon>Actinopterygii</taxon>
        <taxon>Neopterygii</taxon>
        <taxon>Teleostei</taxon>
        <taxon>Neoteleostei</taxon>
        <taxon>Acanthomorphata</taxon>
        <taxon>Gobiaria</taxon>
        <taxon>Gobiiformes</taxon>
        <taxon>Gobioidei</taxon>
        <taxon>Gobiidae</taxon>
        <taxon>Gobiinae</taxon>
        <taxon>Knipowitschia</taxon>
    </lineage>
</organism>
<dbReference type="Pfam" id="PF13202">
    <property type="entry name" value="EF-hand_5"/>
    <property type="match status" value="1"/>
</dbReference>
<feature type="region of interest" description="Disordered" evidence="6">
    <location>
        <begin position="104"/>
        <end position="211"/>
    </location>
</feature>
<dbReference type="PROSITE" id="PS00018">
    <property type="entry name" value="EF_HAND_1"/>
    <property type="match status" value="3"/>
</dbReference>
<dbReference type="SMART" id="SM00054">
    <property type="entry name" value="EFh"/>
    <property type="match status" value="2"/>
</dbReference>
<evidence type="ECO:0000259" key="9">
    <source>
        <dbReference type="PROSITE" id="PS50916"/>
    </source>
</evidence>
<dbReference type="InterPro" id="IPR000008">
    <property type="entry name" value="C2_dom"/>
</dbReference>
<dbReference type="InterPro" id="IPR010911">
    <property type="entry name" value="Rab_BD"/>
</dbReference>
<evidence type="ECO:0000256" key="2">
    <source>
        <dbReference type="ARBA" id="ARBA00022723"/>
    </source>
</evidence>
<evidence type="ECO:0000256" key="5">
    <source>
        <dbReference type="ARBA" id="ARBA00023136"/>
    </source>
</evidence>
<dbReference type="Gene3D" id="6.10.250.3000">
    <property type="match status" value="1"/>
</dbReference>
<dbReference type="Gene3D" id="1.10.238.10">
    <property type="entry name" value="EF-hand"/>
    <property type="match status" value="1"/>
</dbReference>
<evidence type="ECO:0000256" key="3">
    <source>
        <dbReference type="ARBA" id="ARBA00022737"/>
    </source>
</evidence>
<evidence type="ECO:0000256" key="6">
    <source>
        <dbReference type="SAM" id="MobiDB-lite"/>
    </source>
</evidence>
<reference evidence="10 11" key="1">
    <citation type="submission" date="2024-04" db="EMBL/GenBank/DDBJ databases">
        <authorList>
            <person name="Waldvogel A.-M."/>
            <person name="Schoenle A."/>
        </authorList>
    </citation>
    <scope>NUCLEOTIDE SEQUENCE [LARGE SCALE GENOMIC DNA]</scope>
</reference>
<keyword evidence="2" id="KW-0479">Metal-binding</keyword>
<dbReference type="GO" id="GO:0006887">
    <property type="term" value="P:exocytosis"/>
    <property type="evidence" value="ECO:0007669"/>
    <property type="project" value="TreeGrafter"/>
</dbReference>
<evidence type="ECO:0000259" key="8">
    <source>
        <dbReference type="PROSITE" id="PS50222"/>
    </source>
</evidence>
<keyword evidence="11" id="KW-1185">Reference proteome</keyword>
<keyword evidence="3" id="KW-0677">Repeat</keyword>
<dbReference type="SUPFAM" id="SSF49562">
    <property type="entry name" value="C2 domain (Calcium/lipid-binding domain, CaLB)"/>
    <property type="match status" value="2"/>
</dbReference>
<dbReference type="PROSITE" id="PS50916">
    <property type="entry name" value="RABBD"/>
    <property type="match status" value="1"/>
</dbReference>
<dbReference type="CDD" id="cd00051">
    <property type="entry name" value="EFh"/>
    <property type="match status" value="2"/>
</dbReference>
<feature type="domain" description="RabBD" evidence="9">
    <location>
        <begin position="8"/>
        <end position="64"/>
    </location>
</feature>
<name>A0AAV2K3T3_KNICA</name>
<dbReference type="GO" id="GO:0042043">
    <property type="term" value="F:neurexin family protein binding"/>
    <property type="evidence" value="ECO:0007669"/>
    <property type="project" value="TreeGrafter"/>
</dbReference>
<dbReference type="GO" id="GO:0005509">
    <property type="term" value="F:calcium ion binding"/>
    <property type="evidence" value="ECO:0007669"/>
    <property type="project" value="InterPro"/>
</dbReference>
<feature type="domain" description="C2" evidence="7">
    <location>
        <begin position="235"/>
        <end position="355"/>
    </location>
</feature>
<evidence type="ECO:0008006" key="12">
    <source>
        <dbReference type="Google" id="ProtNLM"/>
    </source>
</evidence>
<evidence type="ECO:0000256" key="1">
    <source>
        <dbReference type="ARBA" id="ARBA00004370"/>
    </source>
</evidence>
<feature type="compositionally biased region" description="Basic and acidic residues" evidence="6">
    <location>
        <begin position="162"/>
        <end position="175"/>
    </location>
</feature>
<dbReference type="Gene3D" id="2.60.40.150">
    <property type="entry name" value="C2 domain"/>
    <property type="match status" value="2"/>
</dbReference>
<dbReference type="Proteomes" id="UP001497482">
    <property type="component" value="Chromosome 16"/>
</dbReference>
<dbReference type="AlphaFoldDB" id="A0AAV2K3T3"/>
<dbReference type="EMBL" id="OZ035838">
    <property type="protein sequence ID" value="CAL1584578.1"/>
    <property type="molecule type" value="Genomic_DNA"/>
</dbReference>
<proteinExistence type="predicted"/>
<feature type="domain" description="EF-hand" evidence="8">
    <location>
        <begin position="549"/>
        <end position="584"/>
    </location>
</feature>
<dbReference type="InterPro" id="IPR035892">
    <property type="entry name" value="C2_domain_sf"/>
</dbReference>